<dbReference type="OrthoDB" id="9775296at2"/>
<comment type="similarity">
    <text evidence="1 3">Belongs to the short-chain dehydrogenases/reductases (SDR) family.</text>
</comment>
<comment type="caution">
    <text evidence="4">The sequence shown here is derived from an EMBL/GenBank/DDBJ whole genome shotgun (WGS) entry which is preliminary data.</text>
</comment>
<name>A0A4R2NIX0_9BACL</name>
<accession>A0A4R2NIX0</accession>
<dbReference type="SUPFAM" id="SSF51735">
    <property type="entry name" value="NAD(P)-binding Rossmann-fold domains"/>
    <property type="match status" value="1"/>
</dbReference>
<dbReference type="Proteomes" id="UP000295416">
    <property type="component" value="Unassembled WGS sequence"/>
</dbReference>
<dbReference type="InterPro" id="IPR002347">
    <property type="entry name" value="SDR_fam"/>
</dbReference>
<reference evidence="4 5" key="1">
    <citation type="submission" date="2019-03" db="EMBL/GenBank/DDBJ databases">
        <title>Genomic Encyclopedia of Type Strains, Phase IV (KMG-IV): sequencing the most valuable type-strain genomes for metagenomic binning, comparative biology and taxonomic classification.</title>
        <authorList>
            <person name="Goeker M."/>
        </authorList>
    </citation>
    <scope>NUCLEOTIDE SEQUENCE [LARGE SCALE GENOMIC DNA]</scope>
    <source>
        <strain evidence="4 5">DSM 19377</strain>
    </source>
</reference>
<dbReference type="PANTHER" id="PTHR42901">
    <property type="entry name" value="ALCOHOL DEHYDROGENASE"/>
    <property type="match status" value="1"/>
</dbReference>
<evidence type="ECO:0000313" key="4">
    <source>
        <dbReference type="EMBL" id="TCP21054.1"/>
    </source>
</evidence>
<dbReference type="PROSITE" id="PS00061">
    <property type="entry name" value="ADH_SHORT"/>
    <property type="match status" value="1"/>
</dbReference>
<dbReference type="EMBL" id="SLXK01000046">
    <property type="protein sequence ID" value="TCP21054.1"/>
    <property type="molecule type" value="Genomic_DNA"/>
</dbReference>
<dbReference type="Gene3D" id="3.40.50.720">
    <property type="entry name" value="NAD(P)-binding Rossmann-like Domain"/>
    <property type="match status" value="1"/>
</dbReference>
<evidence type="ECO:0000256" key="1">
    <source>
        <dbReference type="ARBA" id="ARBA00006484"/>
    </source>
</evidence>
<dbReference type="InterPro" id="IPR020904">
    <property type="entry name" value="Sc_DH/Rdtase_CS"/>
</dbReference>
<organism evidence="4 5">
    <name type="scientific">Scopulibacillus darangshiensis</name>
    <dbReference type="NCBI Taxonomy" id="442528"/>
    <lineage>
        <taxon>Bacteria</taxon>
        <taxon>Bacillati</taxon>
        <taxon>Bacillota</taxon>
        <taxon>Bacilli</taxon>
        <taxon>Bacillales</taxon>
        <taxon>Sporolactobacillaceae</taxon>
        <taxon>Scopulibacillus</taxon>
    </lineage>
</organism>
<evidence type="ECO:0000256" key="2">
    <source>
        <dbReference type="ARBA" id="ARBA00023002"/>
    </source>
</evidence>
<evidence type="ECO:0000256" key="3">
    <source>
        <dbReference type="RuleBase" id="RU000363"/>
    </source>
</evidence>
<dbReference type="InterPro" id="IPR036291">
    <property type="entry name" value="NAD(P)-bd_dom_sf"/>
</dbReference>
<protein>
    <submittedName>
        <fullName evidence="4">NAD(P)-dependent dehydrogenase (Short-subunit alcohol dehydrogenase family)</fullName>
    </submittedName>
</protein>
<dbReference type="CDD" id="cd05233">
    <property type="entry name" value="SDR_c"/>
    <property type="match status" value="1"/>
</dbReference>
<dbReference type="PRINTS" id="PR00080">
    <property type="entry name" value="SDRFAMILY"/>
</dbReference>
<dbReference type="RefSeq" id="WP_132747866.1">
    <property type="nucleotide sequence ID" value="NZ_SLXK01000046.1"/>
</dbReference>
<gene>
    <name evidence="4" type="ORF">EV207_1464</name>
</gene>
<dbReference type="PANTHER" id="PTHR42901:SF1">
    <property type="entry name" value="ALCOHOL DEHYDROGENASE"/>
    <property type="match status" value="1"/>
</dbReference>
<evidence type="ECO:0000313" key="5">
    <source>
        <dbReference type="Proteomes" id="UP000295416"/>
    </source>
</evidence>
<keyword evidence="5" id="KW-1185">Reference proteome</keyword>
<dbReference type="PRINTS" id="PR00081">
    <property type="entry name" value="GDHRDH"/>
</dbReference>
<dbReference type="Pfam" id="PF00106">
    <property type="entry name" value="adh_short"/>
    <property type="match status" value="1"/>
</dbReference>
<dbReference type="GO" id="GO:0016491">
    <property type="term" value="F:oxidoreductase activity"/>
    <property type="evidence" value="ECO:0007669"/>
    <property type="project" value="UniProtKB-KW"/>
</dbReference>
<proteinExistence type="inferred from homology"/>
<sequence length="248" mass="27374">MKKSKPVVMITGASRGLGKALTISFAQNGYNLAICARHLEELNHVKENAKQYGADVLAITADVSILRDVDRFVSVTEDHFGRIDVLINNASAVGPSPIPYLLDFDDEDLTDVLRVNIMSAFLMSRRVLTGMLQQNEGRIINVTSEVGHIGYAGWGAYSVSKFAVEGLTQTWADELKETPIKMNLVDPGEMNTDMHALAVPDCDYPLKQPEEITDVFLHLASDQGKNVHGQRIDAEEFMEKGEAAWKPN</sequence>
<dbReference type="AlphaFoldDB" id="A0A4R2NIX0"/>
<keyword evidence="2" id="KW-0560">Oxidoreductase</keyword>